<gene>
    <name evidence="2" type="ORF">BBJ29_007638</name>
    <name evidence="1" type="ORF">BBP00_00007691</name>
</gene>
<evidence type="ECO:0000313" key="3">
    <source>
        <dbReference type="Proteomes" id="UP000277300"/>
    </source>
</evidence>
<evidence type="ECO:0000313" key="1">
    <source>
        <dbReference type="EMBL" id="RLN57061.1"/>
    </source>
</evidence>
<dbReference type="AlphaFoldDB" id="A0A3F2RHD5"/>
<protein>
    <recommendedName>
        <fullName evidence="5">START domain-containing protein</fullName>
    </recommendedName>
</protein>
<dbReference type="InterPro" id="IPR052727">
    <property type="entry name" value="Rab4/Rab5_effector"/>
</dbReference>
<dbReference type="PANTHER" id="PTHR13510">
    <property type="entry name" value="FYVE-FINGER-CONTAINING RAB5 EFFECTOR PROTEIN RABENOSYN-5-RELATED"/>
    <property type="match status" value="1"/>
</dbReference>
<dbReference type="Proteomes" id="UP000284657">
    <property type="component" value="Unassembled WGS sequence"/>
</dbReference>
<reference evidence="3 4" key="1">
    <citation type="submission" date="2018-07" db="EMBL/GenBank/DDBJ databases">
        <title>Genome sequencing of oomycete isolates from Chile give support for New Zealand origin for Phytophthora kernoviae and make available the first Nothophytophthora sp. genome.</title>
        <authorList>
            <person name="Studholme D.J."/>
            <person name="Sanfuentes E."/>
            <person name="Panda P."/>
            <person name="Hill R."/>
            <person name="Sambles C."/>
            <person name="Grant M."/>
            <person name="Williams N.M."/>
            <person name="Mcdougal R.L."/>
        </authorList>
    </citation>
    <scope>NUCLEOTIDE SEQUENCE [LARGE SCALE GENOMIC DNA]</scope>
    <source>
        <strain evidence="1">Chile6</strain>
        <strain evidence="2">Chile7</strain>
    </source>
</reference>
<dbReference type="OrthoDB" id="112634at2759"/>
<sequence length="254" mass="28355">MAPSKHGISMPTLELEHRDEEMMQELAASLLQQNLDQYSALEVTTDGHPDSRSWVSIQKRGEIRVYKEATRQQQRQLKAQAATGNGASKTALVPPSLLLMGTIKGNIDDVLYASAASTSETMQTKAKFTDDGAMGCKVLARIVEPTMADPMHFLNVTWRYYPLSEPRDFVCLDVAGWGHTAHGERVAYHLIHSVGFDALPTVKETMVLFSRRRQAAVERKRNFCKQCVTDAMRSEASAVARDDFVSASQAMQYW</sequence>
<dbReference type="EMBL" id="MBAD02000829">
    <property type="protein sequence ID" value="RLN62305.1"/>
    <property type="molecule type" value="Genomic_DNA"/>
</dbReference>
<proteinExistence type="predicted"/>
<evidence type="ECO:0000313" key="4">
    <source>
        <dbReference type="Proteomes" id="UP000284657"/>
    </source>
</evidence>
<name>A0A3F2RHD5_9STRA</name>
<organism evidence="1 3">
    <name type="scientific">Phytophthora kernoviae</name>
    <dbReference type="NCBI Taxonomy" id="325452"/>
    <lineage>
        <taxon>Eukaryota</taxon>
        <taxon>Sar</taxon>
        <taxon>Stramenopiles</taxon>
        <taxon>Oomycota</taxon>
        <taxon>Peronosporomycetes</taxon>
        <taxon>Peronosporales</taxon>
        <taxon>Peronosporaceae</taxon>
        <taxon>Phytophthora</taxon>
    </lineage>
</organism>
<evidence type="ECO:0008006" key="5">
    <source>
        <dbReference type="Google" id="ProtNLM"/>
    </source>
</evidence>
<dbReference type="EMBL" id="MBDO02000329">
    <property type="protein sequence ID" value="RLN57061.1"/>
    <property type="molecule type" value="Genomic_DNA"/>
</dbReference>
<evidence type="ECO:0000313" key="2">
    <source>
        <dbReference type="EMBL" id="RLN62305.1"/>
    </source>
</evidence>
<accession>A0A3F2RHD5</accession>
<dbReference type="PANTHER" id="PTHR13510:SF44">
    <property type="entry name" value="RABENOSYN-5"/>
    <property type="match status" value="1"/>
</dbReference>
<dbReference type="Proteomes" id="UP000277300">
    <property type="component" value="Unassembled WGS sequence"/>
</dbReference>
<comment type="caution">
    <text evidence="1">The sequence shown here is derived from an EMBL/GenBank/DDBJ whole genome shotgun (WGS) entry which is preliminary data.</text>
</comment>